<organism evidence="2 3">
    <name type="scientific">Trema orientale</name>
    <name type="common">Charcoal tree</name>
    <name type="synonym">Celtis orientalis</name>
    <dbReference type="NCBI Taxonomy" id="63057"/>
    <lineage>
        <taxon>Eukaryota</taxon>
        <taxon>Viridiplantae</taxon>
        <taxon>Streptophyta</taxon>
        <taxon>Embryophyta</taxon>
        <taxon>Tracheophyta</taxon>
        <taxon>Spermatophyta</taxon>
        <taxon>Magnoliopsida</taxon>
        <taxon>eudicotyledons</taxon>
        <taxon>Gunneridae</taxon>
        <taxon>Pentapetalae</taxon>
        <taxon>rosids</taxon>
        <taxon>fabids</taxon>
        <taxon>Rosales</taxon>
        <taxon>Cannabaceae</taxon>
        <taxon>Trema</taxon>
    </lineage>
</organism>
<sequence>MAKFWPHFAHALVILCLIATNVAASDYEPYSYASSPPPPSPRWLPPYLYKSPPPAQPKYYYKSPPPPPPNSPPPPYISSATHWLLISVLHMHAGY</sequence>
<proteinExistence type="predicted"/>
<evidence type="ECO:0000313" key="2">
    <source>
        <dbReference type="EMBL" id="PON33830.1"/>
    </source>
</evidence>
<evidence type="ECO:0008006" key="4">
    <source>
        <dbReference type="Google" id="ProtNLM"/>
    </source>
</evidence>
<dbReference type="Proteomes" id="UP000237000">
    <property type="component" value="Unassembled WGS sequence"/>
</dbReference>
<name>A0A2P5ABB5_TREOI</name>
<keyword evidence="1" id="KW-0732">Signal</keyword>
<dbReference type="AlphaFoldDB" id="A0A2P5ABB5"/>
<evidence type="ECO:0000256" key="1">
    <source>
        <dbReference type="SAM" id="SignalP"/>
    </source>
</evidence>
<feature type="chain" id="PRO_5015113004" description="Extensin domain containing protein" evidence="1">
    <location>
        <begin position="25"/>
        <end position="95"/>
    </location>
</feature>
<accession>A0A2P5ABB5</accession>
<evidence type="ECO:0000313" key="3">
    <source>
        <dbReference type="Proteomes" id="UP000237000"/>
    </source>
</evidence>
<dbReference type="STRING" id="63057.A0A2P5ABB5"/>
<dbReference type="InParanoid" id="A0A2P5ABB5"/>
<feature type="signal peptide" evidence="1">
    <location>
        <begin position="1"/>
        <end position="24"/>
    </location>
</feature>
<gene>
    <name evidence="2" type="ORF">TorRG33x02_354350</name>
</gene>
<protein>
    <recommendedName>
        <fullName evidence="4">Extensin domain containing protein</fullName>
    </recommendedName>
</protein>
<keyword evidence="3" id="KW-1185">Reference proteome</keyword>
<dbReference type="EMBL" id="JXTC01000981">
    <property type="protein sequence ID" value="PON33830.1"/>
    <property type="molecule type" value="Genomic_DNA"/>
</dbReference>
<comment type="caution">
    <text evidence="2">The sequence shown here is derived from an EMBL/GenBank/DDBJ whole genome shotgun (WGS) entry which is preliminary data.</text>
</comment>
<reference evidence="3" key="1">
    <citation type="submission" date="2016-06" db="EMBL/GenBank/DDBJ databases">
        <title>Parallel loss of symbiosis genes in relatives of nitrogen-fixing non-legume Parasponia.</title>
        <authorList>
            <person name="Van Velzen R."/>
            <person name="Holmer R."/>
            <person name="Bu F."/>
            <person name="Rutten L."/>
            <person name="Van Zeijl A."/>
            <person name="Liu W."/>
            <person name="Santuari L."/>
            <person name="Cao Q."/>
            <person name="Sharma T."/>
            <person name="Shen D."/>
            <person name="Roswanjaya Y."/>
            <person name="Wardhani T."/>
            <person name="Kalhor M.S."/>
            <person name="Jansen J."/>
            <person name="Van den Hoogen J."/>
            <person name="Gungor B."/>
            <person name="Hartog M."/>
            <person name="Hontelez J."/>
            <person name="Verver J."/>
            <person name="Yang W.-C."/>
            <person name="Schijlen E."/>
            <person name="Repin R."/>
            <person name="Schilthuizen M."/>
            <person name="Schranz E."/>
            <person name="Heidstra R."/>
            <person name="Miyata K."/>
            <person name="Fedorova E."/>
            <person name="Kohlen W."/>
            <person name="Bisseling T."/>
            <person name="Smit S."/>
            <person name="Geurts R."/>
        </authorList>
    </citation>
    <scope>NUCLEOTIDE SEQUENCE [LARGE SCALE GENOMIC DNA]</scope>
    <source>
        <strain evidence="3">cv. RG33-2</strain>
    </source>
</reference>